<name>A0A1Y3BW16_EURMA</name>
<keyword evidence="2" id="KW-1185">Reference proteome</keyword>
<reference evidence="1 2" key="1">
    <citation type="submission" date="2017-03" db="EMBL/GenBank/DDBJ databases">
        <title>Genome Survey of Euroglyphus maynei.</title>
        <authorList>
            <person name="Arlian L.G."/>
            <person name="Morgan M.S."/>
            <person name="Rider S.D."/>
        </authorList>
    </citation>
    <scope>NUCLEOTIDE SEQUENCE [LARGE SCALE GENOMIC DNA]</scope>
    <source>
        <strain evidence="1">Arlian Lab</strain>
        <tissue evidence="1">Whole body</tissue>
    </source>
</reference>
<organism evidence="1 2">
    <name type="scientific">Euroglyphus maynei</name>
    <name type="common">Mayne's house dust mite</name>
    <dbReference type="NCBI Taxonomy" id="6958"/>
    <lineage>
        <taxon>Eukaryota</taxon>
        <taxon>Metazoa</taxon>
        <taxon>Ecdysozoa</taxon>
        <taxon>Arthropoda</taxon>
        <taxon>Chelicerata</taxon>
        <taxon>Arachnida</taxon>
        <taxon>Acari</taxon>
        <taxon>Acariformes</taxon>
        <taxon>Sarcoptiformes</taxon>
        <taxon>Astigmata</taxon>
        <taxon>Psoroptidia</taxon>
        <taxon>Analgoidea</taxon>
        <taxon>Pyroglyphidae</taxon>
        <taxon>Pyroglyphinae</taxon>
        <taxon>Euroglyphus</taxon>
    </lineage>
</organism>
<comment type="caution">
    <text evidence="1">The sequence shown here is derived from an EMBL/GenBank/DDBJ whole genome shotgun (WGS) entry which is preliminary data.</text>
</comment>
<evidence type="ECO:0000313" key="2">
    <source>
        <dbReference type="Proteomes" id="UP000194236"/>
    </source>
</evidence>
<gene>
    <name evidence="1" type="ORF">BLA29_015433</name>
</gene>
<protein>
    <submittedName>
        <fullName evidence="1">Uncharacterized protein</fullName>
    </submittedName>
</protein>
<dbReference type="AlphaFoldDB" id="A0A1Y3BW16"/>
<proteinExistence type="predicted"/>
<dbReference type="Proteomes" id="UP000194236">
    <property type="component" value="Unassembled WGS sequence"/>
</dbReference>
<evidence type="ECO:0000313" key="1">
    <source>
        <dbReference type="EMBL" id="OTF84104.1"/>
    </source>
</evidence>
<accession>A0A1Y3BW16</accession>
<dbReference type="EMBL" id="MUJZ01000707">
    <property type="protein sequence ID" value="OTF84104.1"/>
    <property type="molecule type" value="Genomic_DNA"/>
</dbReference>
<sequence>MVMRHGRLVDPGDRQDMNKTIEMRQWRMMISGGDGFASQLPTRKRPMV</sequence>